<dbReference type="AlphaFoldDB" id="A0A8J2PLC0"/>
<feature type="compositionally biased region" description="Gly residues" evidence="1">
    <location>
        <begin position="354"/>
        <end position="365"/>
    </location>
</feature>
<feature type="non-terminal residue" evidence="2">
    <location>
        <position position="365"/>
    </location>
</feature>
<evidence type="ECO:0000313" key="2">
    <source>
        <dbReference type="EMBL" id="CAG7835123.1"/>
    </source>
</evidence>
<proteinExistence type="predicted"/>
<feature type="compositionally biased region" description="Polar residues" evidence="1">
    <location>
        <begin position="134"/>
        <end position="154"/>
    </location>
</feature>
<evidence type="ECO:0000256" key="1">
    <source>
        <dbReference type="SAM" id="MobiDB-lite"/>
    </source>
</evidence>
<protein>
    <submittedName>
        <fullName evidence="2">Uncharacterized protein</fullName>
    </submittedName>
</protein>
<evidence type="ECO:0000313" key="3">
    <source>
        <dbReference type="Proteomes" id="UP000708208"/>
    </source>
</evidence>
<dbReference type="Proteomes" id="UP000708208">
    <property type="component" value="Unassembled WGS sequence"/>
</dbReference>
<comment type="caution">
    <text evidence="2">The sequence shown here is derived from an EMBL/GenBank/DDBJ whole genome shotgun (WGS) entry which is preliminary data.</text>
</comment>
<gene>
    <name evidence="2" type="ORF">AFUS01_LOCUS44543</name>
</gene>
<feature type="compositionally biased region" description="Polar residues" evidence="1">
    <location>
        <begin position="275"/>
        <end position="290"/>
    </location>
</feature>
<feature type="compositionally biased region" description="Polar residues" evidence="1">
    <location>
        <begin position="196"/>
        <end position="208"/>
    </location>
</feature>
<reference evidence="2" key="1">
    <citation type="submission" date="2021-06" db="EMBL/GenBank/DDBJ databases">
        <authorList>
            <person name="Hodson N. C."/>
            <person name="Mongue J. A."/>
            <person name="Jaron S. K."/>
        </authorList>
    </citation>
    <scope>NUCLEOTIDE SEQUENCE</scope>
</reference>
<feature type="compositionally biased region" description="Basic and acidic residues" evidence="1">
    <location>
        <begin position="237"/>
        <end position="255"/>
    </location>
</feature>
<feature type="compositionally biased region" description="Polar residues" evidence="1">
    <location>
        <begin position="106"/>
        <end position="126"/>
    </location>
</feature>
<keyword evidence="3" id="KW-1185">Reference proteome</keyword>
<feature type="region of interest" description="Disordered" evidence="1">
    <location>
        <begin position="1"/>
        <end position="297"/>
    </location>
</feature>
<dbReference type="EMBL" id="CAJVCH010570536">
    <property type="protein sequence ID" value="CAG7835123.1"/>
    <property type="molecule type" value="Genomic_DNA"/>
</dbReference>
<name>A0A8J2PLC0_9HEXA</name>
<sequence>MDGGRGGRNKRRGRGSTPQSRSPRGRGESPGVQLSQGSPSEKSEPALRSPPVQKPEVAASLKTPVTSVEIKTMETPDVKNTTSETLRDQPEQSASETPKSKIEPEQSASENSTPKVEPEQSASEASTPKVEPEQSASETSTPKVEPEQSTTETLTPKIEPEETPSETSTLTIKDDPSETPSVTSTPKVEAPEKSSEASISKVESQDSQETPRKESPEIEPATPDPEFVTPVSSPTDLVRDHPNETKASPAEEIKSPIEAQVEVTTPVAEAKIPSRKNSPAFTTSYKSSELSDPDDALPDLESIEHISKTPVIVTQAAVGANNGGEKEGKPVNLEEEKIETVPLSQPGEITGKQGYLGGLAGLGGK</sequence>
<feature type="region of interest" description="Disordered" evidence="1">
    <location>
        <begin position="340"/>
        <end position="365"/>
    </location>
</feature>
<accession>A0A8J2PLC0</accession>
<organism evidence="2 3">
    <name type="scientific">Allacma fusca</name>
    <dbReference type="NCBI Taxonomy" id="39272"/>
    <lineage>
        <taxon>Eukaryota</taxon>
        <taxon>Metazoa</taxon>
        <taxon>Ecdysozoa</taxon>
        <taxon>Arthropoda</taxon>
        <taxon>Hexapoda</taxon>
        <taxon>Collembola</taxon>
        <taxon>Symphypleona</taxon>
        <taxon>Sminthuridae</taxon>
        <taxon>Allacma</taxon>
    </lineage>
</organism>